<organism evidence="1 2">
    <name type="scientific">Mesorhizobium sangaii</name>
    <dbReference type="NCBI Taxonomy" id="505389"/>
    <lineage>
        <taxon>Bacteria</taxon>
        <taxon>Pseudomonadati</taxon>
        <taxon>Pseudomonadota</taxon>
        <taxon>Alphaproteobacteria</taxon>
        <taxon>Hyphomicrobiales</taxon>
        <taxon>Phyllobacteriaceae</taxon>
        <taxon>Mesorhizobium</taxon>
    </lineage>
</organism>
<name>A0A841PFY0_9HYPH</name>
<dbReference type="AlphaFoldDB" id="A0A841PFY0"/>
<proteinExistence type="predicted"/>
<sequence>MSKGFGLINRFSQDIDVTVFRDDIGEPGTIEELDALSGKKRKARLDAIKDACQAYINGPLRKTLSRH</sequence>
<accession>A0A841PFY0</accession>
<keyword evidence="2" id="KW-1185">Reference proteome</keyword>
<dbReference type="InterPro" id="IPR014942">
    <property type="entry name" value="AbiEii"/>
</dbReference>
<protein>
    <submittedName>
        <fullName evidence="1">Uncharacterized protein</fullName>
    </submittedName>
</protein>
<dbReference type="Pfam" id="PF08843">
    <property type="entry name" value="AbiEii"/>
    <property type="match status" value="1"/>
</dbReference>
<gene>
    <name evidence="1" type="ORF">HNQ71_006806</name>
</gene>
<reference evidence="1 2" key="1">
    <citation type="submission" date="2020-08" db="EMBL/GenBank/DDBJ databases">
        <title>Genomic Encyclopedia of Type Strains, Phase IV (KMG-IV): sequencing the most valuable type-strain genomes for metagenomic binning, comparative biology and taxonomic classification.</title>
        <authorList>
            <person name="Goeker M."/>
        </authorList>
    </citation>
    <scope>NUCLEOTIDE SEQUENCE [LARGE SCALE GENOMIC DNA]</scope>
    <source>
        <strain evidence="1 2">DSM 100039</strain>
    </source>
</reference>
<dbReference type="Proteomes" id="UP000556329">
    <property type="component" value="Unassembled WGS sequence"/>
</dbReference>
<dbReference type="EMBL" id="JACHEF010000013">
    <property type="protein sequence ID" value="MBB6414097.1"/>
    <property type="molecule type" value="Genomic_DNA"/>
</dbReference>
<evidence type="ECO:0000313" key="2">
    <source>
        <dbReference type="Proteomes" id="UP000556329"/>
    </source>
</evidence>
<evidence type="ECO:0000313" key="1">
    <source>
        <dbReference type="EMBL" id="MBB6414097.1"/>
    </source>
</evidence>
<comment type="caution">
    <text evidence="1">The sequence shown here is derived from an EMBL/GenBank/DDBJ whole genome shotgun (WGS) entry which is preliminary data.</text>
</comment>